<dbReference type="InterPro" id="IPR036721">
    <property type="entry name" value="RCK_C_sf"/>
</dbReference>
<dbReference type="AlphaFoldDB" id="A0A1U7HGU0"/>
<keyword evidence="1" id="KW-0472">Membrane</keyword>
<evidence type="ECO:0000313" key="3">
    <source>
        <dbReference type="EMBL" id="OKH22771.1"/>
    </source>
</evidence>
<dbReference type="SUPFAM" id="SSF116726">
    <property type="entry name" value="TrkA C-terminal domain-like"/>
    <property type="match status" value="1"/>
</dbReference>
<feature type="transmembrane region" description="Helical" evidence="1">
    <location>
        <begin position="333"/>
        <end position="357"/>
    </location>
</feature>
<dbReference type="GO" id="GO:0008324">
    <property type="term" value="F:monoatomic cation transmembrane transporter activity"/>
    <property type="evidence" value="ECO:0007669"/>
    <property type="project" value="InterPro"/>
</dbReference>
<evidence type="ECO:0000313" key="4">
    <source>
        <dbReference type="Proteomes" id="UP000186868"/>
    </source>
</evidence>
<dbReference type="PANTHER" id="PTHR43833:SF11">
    <property type="entry name" value="VOLTAGE-GATED POTASSIUM CHANNEL KCH"/>
    <property type="match status" value="1"/>
</dbReference>
<keyword evidence="1" id="KW-0812">Transmembrane</keyword>
<dbReference type="Pfam" id="PF02254">
    <property type="entry name" value="TrkA_N"/>
    <property type="match status" value="2"/>
</dbReference>
<dbReference type="InterPro" id="IPR036291">
    <property type="entry name" value="NAD(P)-bd_dom_sf"/>
</dbReference>
<dbReference type="SUPFAM" id="SSF51735">
    <property type="entry name" value="NAD(P)-binding Rossmann-fold domains"/>
    <property type="match status" value="2"/>
</dbReference>
<dbReference type="STRING" id="1921803.NIES593_11650"/>
<evidence type="ECO:0000259" key="2">
    <source>
        <dbReference type="PROSITE" id="PS51202"/>
    </source>
</evidence>
<dbReference type="OrthoDB" id="473812at2"/>
<keyword evidence="4" id="KW-1185">Reference proteome</keyword>
<dbReference type="PANTHER" id="PTHR43833">
    <property type="entry name" value="POTASSIUM CHANNEL PROTEIN 2-RELATED-RELATED"/>
    <property type="match status" value="1"/>
</dbReference>
<feature type="transmembrane region" description="Helical" evidence="1">
    <location>
        <begin position="275"/>
        <end position="294"/>
    </location>
</feature>
<protein>
    <submittedName>
        <fullName evidence="3">Potassium transporter TrkA</fullName>
    </submittedName>
</protein>
<dbReference type="InterPro" id="IPR003148">
    <property type="entry name" value="RCK_N"/>
</dbReference>
<name>A0A1U7HGU0_9CYAN</name>
<dbReference type="RefSeq" id="WP_073599738.1">
    <property type="nucleotide sequence ID" value="NZ_MRCB01000012.1"/>
</dbReference>
<comment type="caution">
    <text evidence="3">The sequence shown here is derived from an EMBL/GenBank/DDBJ whole genome shotgun (WGS) entry which is preliminary data.</text>
</comment>
<accession>A0A1U7HGU0</accession>
<dbReference type="Gene3D" id="3.40.50.720">
    <property type="entry name" value="NAD(P)-binding Rossmann-like Domain"/>
    <property type="match status" value="2"/>
</dbReference>
<dbReference type="GO" id="GO:0006813">
    <property type="term" value="P:potassium ion transport"/>
    <property type="evidence" value="ECO:0007669"/>
    <property type="project" value="InterPro"/>
</dbReference>
<dbReference type="EMBL" id="MRCB01000012">
    <property type="protein sequence ID" value="OKH22771.1"/>
    <property type="molecule type" value="Genomic_DNA"/>
</dbReference>
<reference evidence="3 4" key="1">
    <citation type="submission" date="2016-11" db="EMBL/GenBank/DDBJ databases">
        <title>Draft Genome Sequences of Nine Cyanobacterial Strains from Diverse Habitats.</title>
        <authorList>
            <person name="Zhu T."/>
            <person name="Hou S."/>
            <person name="Lu X."/>
            <person name="Hess W.R."/>
        </authorList>
    </citation>
    <scope>NUCLEOTIDE SEQUENCE [LARGE SCALE GENOMIC DNA]</scope>
    <source>
        <strain evidence="3 4">NIES-593</strain>
    </source>
</reference>
<feature type="transmembrane region" description="Helical" evidence="1">
    <location>
        <begin position="300"/>
        <end position="321"/>
    </location>
</feature>
<evidence type="ECO:0000256" key="1">
    <source>
        <dbReference type="SAM" id="Phobius"/>
    </source>
</evidence>
<feature type="domain" description="RCK C-terminal" evidence="2">
    <location>
        <begin position="512"/>
        <end position="595"/>
    </location>
</feature>
<gene>
    <name evidence="3" type="ORF">NIES593_11650</name>
</gene>
<dbReference type="PROSITE" id="PS51202">
    <property type="entry name" value="RCK_C"/>
    <property type="match status" value="1"/>
</dbReference>
<sequence length="674" mass="75388">MSARDTQLQLDRFLVCGLGSLGQHCVAALKEFGVSVIVIEQVQPHSWEISDLPNLLEDLILGDCRQNSILERAKIHRCRAALIVTSNEQVNAETALAIRQLNPRTRLVVRSAKENLNQLLSEQLGDFIAFDPIQLPASAFAFAALGSETLCFFKLDGQWLQVLKRQINSSDRWCNVRLLHELGSRQRQILYHTHYPGSLPRTFHDWEPNELLQAEDTLVYLETAEQLFFSPAQTLPSRQLKRREWQKNILRFPKRFRGQLSKFWQLSFQQRVRRVALLCGITVSILLLMGTVLFELYYPGITFLAAFTATVILLLGGYGDLFGNLEQIGVIPWWLQLFSLGLSLAGTTFVGVLYALLTEALLSSKFQFIKRRPPIPQQAHIAIIGLGRVGQRIARLLQEFKQAIVGITFNPDFEQTNILDIPLIFGNLKEALAKANLSTAKSVVIVTDDEVLNLEVALMARAINPDSHLVIRTSSQRLSEHLSQLLPRAQVLGTHAVVAEAFATAAFGEKVIALFRFNNQTILVTEYQIESEDTLNGLLLSEVAYGYGVVPILHQKLPNSSILMPLGDIRLAVGDRLVVLATIDGLQRIERGTIDTSAKHWQVRVERALSSEAIFEGANAIARITGCSLGQARELMNHLPGTLPIMLYKHQAQRLIRELNKLLVKASLISGGDR</sequence>
<keyword evidence="1" id="KW-1133">Transmembrane helix</keyword>
<proteinExistence type="predicted"/>
<organism evidence="3 4">
    <name type="scientific">Hydrococcus rivularis NIES-593</name>
    <dbReference type="NCBI Taxonomy" id="1921803"/>
    <lineage>
        <taxon>Bacteria</taxon>
        <taxon>Bacillati</taxon>
        <taxon>Cyanobacteriota</taxon>
        <taxon>Cyanophyceae</taxon>
        <taxon>Pleurocapsales</taxon>
        <taxon>Hydrococcaceae</taxon>
        <taxon>Hydrococcus</taxon>
    </lineage>
</organism>
<dbReference type="InterPro" id="IPR006037">
    <property type="entry name" value="RCK_C"/>
</dbReference>
<dbReference type="Proteomes" id="UP000186868">
    <property type="component" value="Unassembled WGS sequence"/>
</dbReference>
<dbReference type="InterPro" id="IPR050721">
    <property type="entry name" value="Trk_Ktr_HKT_K-transport"/>
</dbReference>